<dbReference type="Proteomes" id="UP001610335">
    <property type="component" value="Unassembled WGS sequence"/>
</dbReference>
<feature type="region of interest" description="Disordered" evidence="1">
    <location>
        <begin position="472"/>
        <end position="492"/>
    </location>
</feature>
<dbReference type="EMBL" id="JBFXLS010000045">
    <property type="protein sequence ID" value="KAL2824210.1"/>
    <property type="molecule type" value="Genomic_DNA"/>
</dbReference>
<feature type="transmembrane region" description="Helical" evidence="2">
    <location>
        <begin position="247"/>
        <end position="272"/>
    </location>
</feature>
<keyword evidence="2" id="KW-1133">Transmembrane helix</keyword>
<feature type="transmembrane region" description="Helical" evidence="2">
    <location>
        <begin position="284"/>
        <end position="305"/>
    </location>
</feature>
<comment type="caution">
    <text evidence="4">The sequence shown here is derived from an EMBL/GenBank/DDBJ whole genome shotgun (WGS) entry which is preliminary data.</text>
</comment>
<accession>A0ABR4I902</accession>
<dbReference type="PANTHER" id="PTHR34814:SF2">
    <property type="entry name" value="DUF3533 DOMAIN-CONTAINING PROTEIN"/>
    <property type="match status" value="1"/>
</dbReference>
<organism evidence="4 5">
    <name type="scientific">Aspergillus cavernicola</name>
    <dbReference type="NCBI Taxonomy" id="176166"/>
    <lineage>
        <taxon>Eukaryota</taxon>
        <taxon>Fungi</taxon>
        <taxon>Dikarya</taxon>
        <taxon>Ascomycota</taxon>
        <taxon>Pezizomycotina</taxon>
        <taxon>Eurotiomycetes</taxon>
        <taxon>Eurotiomycetidae</taxon>
        <taxon>Eurotiales</taxon>
        <taxon>Aspergillaceae</taxon>
        <taxon>Aspergillus</taxon>
        <taxon>Aspergillus subgen. Nidulantes</taxon>
    </lineage>
</organism>
<evidence type="ECO:0000313" key="5">
    <source>
        <dbReference type="Proteomes" id="UP001610335"/>
    </source>
</evidence>
<proteinExistence type="predicted"/>
<dbReference type="Pfam" id="PF12051">
    <property type="entry name" value="DUF3533"/>
    <property type="match status" value="1"/>
</dbReference>
<feature type="transmembrane region" description="Helical" evidence="2">
    <location>
        <begin position="312"/>
        <end position="332"/>
    </location>
</feature>
<keyword evidence="5" id="KW-1185">Reference proteome</keyword>
<feature type="transmembrane region" description="Helical" evidence="2">
    <location>
        <begin position="207"/>
        <end position="235"/>
    </location>
</feature>
<dbReference type="InterPro" id="IPR022703">
    <property type="entry name" value="DUF3533"/>
</dbReference>
<feature type="transmembrane region" description="Helical" evidence="2">
    <location>
        <begin position="31"/>
        <end position="53"/>
    </location>
</feature>
<keyword evidence="2" id="KW-0812">Transmembrane</keyword>
<evidence type="ECO:0000256" key="2">
    <source>
        <dbReference type="SAM" id="Phobius"/>
    </source>
</evidence>
<evidence type="ECO:0000313" key="4">
    <source>
        <dbReference type="EMBL" id="KAL2824210.1"/>
    </source>
</evidence>
<dbReference type="InterPro" id="IPR053001">
    <property type="entry name" value="MNNG_permease-like"/>
</dbReference>
<keyword evidence="2" id="KW-0472">Membrane</keyword>
<reference evidence="4 5" key="1">
    <citation type="submission" date="2024-07" db="EMBL/GenBank/DDBJ databases">
        <title>Section-level genome sequencing and comparative genomics of Aspergillus sections Usti and Cavernicolus.</title>
        <authorList>
            <consortium name="Lawrence Berkeley National Laboratory"/>
            <person name="Nybo J.L."/>
            <person name="Vesth T.C."/>
            <person name="Theobald S."/>
            <person name="Frisvad J.C."/>
            <person name="Larsen T.O."/>
            <person name="Kjaerboelling I."/>
            <person name="Rothschild-Mancinelli K."/>
            <person name="Lyhne E.K."/>
            <person name="Kogle M.E."/>
            <person name="Barry K."/>
            <person name="Clum A."/>
            <person name="Na H."/>
            <person name="Ledsgaard L."/>
            <person name="Lin J."/>
            <person name="Lipzen A."/>
            <person name="Kuo A."/>
            <person name="Riley R."/>
            <person name="Mondo S."/>
            <person name="LaButti K."/>
            <person name="Haridas S."/>
            <person name="Pangalinan J."/>
            <person name="Salamov A.A."/>
            <person name="Simmons B.A."/>
            <person name="Magnuson J.K."/>
            <person name="Chen J."/>
            <person name="Drula E."/>
            <person name="Henrissat B."/>
            <person name="Wiebenga A."/>
            <person name="Lubbers R.J."/>
            <person name="Gomes A.C."/>
            <person name="Makela M.R."/>
            <person name="Stajich J."/>
            <person name="Grigoriev I.V."/>
            <person name="Mortensen U.H."/>
            <person name="De vries R.P."/>
            <person name="Baker S.E."/>
            <person name="Andersen M.R."/>
        </authorList>
    </citation>
    <scope>NUCLEOTIDE SEQUENCE [LARGE SCALE GENOMIC DNA]</scope>
    <source>
        <strain evidence="4 5">CBS 600.67</strain>
    </source>
</reference>
<gene>
    <name evidence="4" type="ORF">BDW59DRAFT_180301</name>
</gene>
<name>A0ABR4I902_9EURO</name>
<feature type="region of interest" description="Disordered" evidence="1">
    <location>
        <begin position="426"/>
        <end position="454"/>
    </location>
</feature>
<sequence length="492" mass="54788">MTLYPKARERRVSLSEPTLQKSRFAFLRTTALFGLLLTLLFLSLFSYIFGSLYQQAQHTHNLNVAFVDYDGGLIGTAVRQAYRQLSGDDFPSLIEHSPSQYSQPASLRSAVCNIDYWGALYVAANASDRLATALTNAEVASSYNRSDVLTWIWNEARYPTVIDSLAQQIQSLSETARLAYVQLNGTGAIQTLDTTNSAAPTNQGSRIVYNTLVIILLLIQEFFFLATVNGLYAQFGLFGRIQAKRMIIFRFMISAIYALAGSVCVTGAIWAFRAQWDVNGNQWALTWITLWLFGHLNFLTLDVLAVWLPPPYVPMGLITWVVLNVASILLPFELSPAFYKWGYALPAHACYNILIDIWSGGCNPQLRYALPVLFAYELSSGILSGIGVYRRAHYAVVAAEREESSWHEKIKDAIAEVRMASPPATRMREVDTADVAPEDVESEGPAQRVTSADSIPDREALAGRIWRATSQMTMEQAASRRKDSIGPSFSLR</sequence>
<feature type="transmembrane region" description="Helical" evidence="2">
    <location>
        <begin position="368"/>
        <end position="389"/>
    </location>
</feature>
<evidence type="ECO:0000256" key="1">
    <source>
        <dbReference type="SAM" id="MobiDB-lite"/>
    </source>
</evidence>
<evidence type="ECO:0000259" key="3">
    <source>
        <dbReference type="Pfam" id="PF12051"/>
    </source>
</evidence>
<dbReference type="PANTHER" id="PTHR34814">
    <property type="entry name" value="NITROSOGUANIDINE RESISTANCE PROTEIN SNG1"/>
    <property type="match status" value="1"/>
</dbReference>
<feature type="domain" description="DUF3533" evidence="3">
    <location>
        <begin position="35"/>
        <end position="379"/>
    </location>
</feature>
<protein>
    <recommendedName>
        <fullName evidence="3">DUF3533 domain-containing protein</fullName>
    </recommendedName>
</protein>